<keyword evidence="3" id="KW-1185">Reference proteome</keyword>
<reference evidence="2" key="1">
    <citation type="submission" date="2021-02" db="EMBL/GenBank/DDBJ databases">
        <authorList>
            <person name="Dougan E. K."/>
            <person name="Rhodes N."/>
            <person name="Thang M."/>
            <person name="Chan C."/>
        </authorList>
    </citation>
    <scope>NUCLEOTIDE SEQUENCE</scope>
</reference>
<organism evidence="2 3">
    <name type="scientific">Polarella glacialis</name>
    <name type="common">Dinoflagellate</name>
    <dbReference type="NCBI Taxonomy" id="89957"/>
    <lineage>
        <taxon>Eukaryota</taxon>
        <taxon>Sar</taxon>
        <taxon>Alveolata</taxon>
        <taxon>Dinophyceae</taxon>
        <taxon>Suessiales</taxon>
        <taxon>Suessiaceae</taxon>
        <taxon>Polarella</taxon>
    </lineage>
</organism>
<dbReference type="EMBL" id="CAJNNV010003931">
    <property type="protein sequence ID" value="CAE8589862.1"/>
    <property type="molecule type" value="Genomic_DNA"/>
</dbReference>
<evidence type="ECO:0000313" key="3">
    <source>
        <dbReference type="Proteomes" id="UP000654075"/>
    </source>
</evidence>
<protein>
    <submittedName>
        <fullName evidence="2">Uncharacterized protein</fullName>
    </submittedName>
</protein>
<dbReference type="AlphaFoldDB" id="A0A813DWN5"/>
<comment type="caution">
    <text evidence="2">The sequence shown here is derived from an EMBL/GenBank/DDBJ whole genome shotgun (WGS) entry which is preliminary data.</text>
</comment>
<evidence type="ECO:0000256" key="1">
    <source>
        <dbReference type="SAM" id="MobiDB-lite"/>
    </source>
</evidence>
<gene>
    <name evidence="2" type="ORF">PGLA1383_LOCUS8592</name>
</gene>
<feature type="compositionally biased region" description="Pro residues" evidence="1">
    <location>
        <begin position="469"/>
        <end position="483"/>
    </location>
</feature>
<accession>A0A813DWN5</accession>
<feature type="region of interest" description="Disordered" evidence="1">
    <location>
        <begin position="462"/>
        <end position="488"/>
    </location>
</feature>
<feature type="non-terminal residue" evidence="2">
    <location>
        <position position="545"/>
    </location>
</feature>
<sequence>MDTTFRAGHPRKKVPSRLDPREVIRAVVLVQAAVRRWLVDDCRRLLDIQPTMPSPPLAVALAFAHRLLHPEAIDIESEAMSSAAIICGREYGLTLGPIVASFREYQGKLPDADPVFELLMERFTEVATEMDEDVLAKVSKAKLPSEARAMIEQGRHAWGAPAESLVTGYKLFASCQDWIHGLNVSAESMFNSRLEHCATRRSIAALEADVDVEFGHCHSPLRARLLRVKLSHKERMELEVQTNFGWPPKSAVSRLGPSLRWFAHELGDGHRLIEDFLAASRRALWKAEAAAEKELKPIDETAQEMRRRLTQQPSPPKLIFQAVKDELDELLRHAEDILADWHEELAYESPKVLKRVCSILGRQVFLQRVLAEAAEVAQELRQLGPAYRAEAEEPRQRAACRLWQLVEIMQAEGALMPATEYSVEFDQDLTMVRRFICLLRSDLVAFEMEEDDGWHRPLGFQPAVCEGKTPPPTPPRQPTPEPTPRVSTPRADISICMKLHSVSEEDTKAKSQILLMERCAAIIAQECGVPQQWVSHIGFSAIVQQ</sequence>
<dbReference type="Proteomes" id="UP000654075">
    <property type="component" value="Unassembled WGS sequence"/>
</dbReference>
<evidence type="ECO:0000313" key="2">
    <source>
        <dbReference type="EMBL" id="CAE8589862.1"/>
    </source>
</evidence>
<proteinExistence type="predicted"/>
<name>A0A813DWN5_POLGL</name>